<dbReference type="InParanoid" id="F0YIF0"/>
<reference evidence="2 3" key="1">
    <citation type="journal article" date="2011" name="Proc. Natl. Acad. Sci. U.S.A.">
        <title>Niche of harmful alga Aureococcus anophagefferens revealed through ecogenomics.</title>
        <authorList>
            <person name="Gobler C.J."/>
            <person name="Berry D.L."/>
            <person name="Dyhrman S.T."/>
            <person name="Wilhelm S.W."/>
            <person name="Salamov A."/>
            <person name="Lobanov A.V."/>
            <person name="Zhang Y."/>
            <person name="Collier J.L."/>
            <person name="Wurch L.L."/>
            <person name="Kustka A.B."/>
            <person name="Dill B.D."/>
            <person name="Shah M."/>
            <person name="VerBerkmoes N.C."/>
            <person name="Kuo A."/>
            <person name="Terry A."/>
            <person name="Pangilinan J."/>
            <person name="Lindquist E.A."/>
            <person name="Lucas S."/>
            <person name="Paulsen I.T."/>
            <person name="Hattenrath-Lehmann T.K."/>
            <person name="Talmage S.C."/>
            <person name="Walker E.A."/>
            <person name="Koch F."/>
            <person name="Burson A.M."/>
            <person name="Marcoval M.A."/>
            <person name="Tang Y.Z."/>
            <person name="Lecleir G.R."/>
            <person name="Coyne K.J."/>
            <person name="Berg G.M."/>
            <person name="Bertrand E.M."/>
            <person name="Saito M.A."/>
            <person name="Gladyshev V.N."/>
            <person name="Grigoriev I.V."/>
        </authorList>
    </citation>
    <scope>NUCLEOTIDE SEQUENCE [LARGE SCALE GENOMIC DNA]</scope>
    <source>
        <strain evidence="3">CCMP 1984</strain>
    </source>
</reference>
<evidence type="ECO:0000313" key="2">
    <source>
        <dbReference type="EMBL" id="EGB05132.1"/>
    </source>
</evidence>
<dbReference type="RefSeq" id="XP_009040258.1">
    <property type="nucleotide sequence ID" value="XM_009042010.1"/>
</dbReference>
<feature type="compositionally biased region" description="Low complexity" evidence="1">
    <location>
        <begin position="13"/>
        <end position="25"/>
    </location>
</feature>
<proteinExistence type="predicted"/>
<dbReference type="eggNOG" id="ENOG502SXRA">
    <property type="taxonomic scope" value="Eukaryota"/>
</dbReference>
<dbReference type="GeneID" id="20225900"/>
<evidence type="ECO:0000256" key="1">
    <source>
        <dbReference type="SAM" id="MobiDB-lite"/>
    </source>
</evidence>
<dbReference type="Proteomes" id="UP000002729">
    <property type="component" value="Unassembled WGS sequence"/>
</dbReference>
<gene>
    <name evidence="2" type="ORF">AURANDRAFT_66683</name>
</gene>
<sequence length="439" mass="48354">MEGQEGAPGVEGPPTADAPPAADADVPGHRRPIDASQKRRLWKFFDENYVGWRSSNLPREGVDEKLDKFITEIELVRTQVSRQLTSWKKAKNPAAVALTLDASREDLKQRIAARIGCLRDLTAAALADAKSMLKDVTAAADVVDRLLKDDEPVQGAADFGDRFFEDLIDALAMTSSKSAGGGMAASKAFFEQRLTIIDEQQTLWNQMHSVTDQLSREEKLTITRAFVAFEMAAFDGFKEAIADVDLPDLVVETVGPVHLKDARAPLVYYLAGWLLFTLFRLKSEDPFYAMYVSHNNISRGEAEEAKMPLGITLRRPATKGVFLASPPLFDFVWAVEATYAKLLTTANLVAYEGALVTKVNKLLSKDPAVAQCFRATITDDMKAAIATSSAEPPVAEVMQRLLDKYARMRGRDLVGKLMSNLRSAAFAANTHLYHSKIII</sequence>
<accession>F0YIF0</accession>
<dbReference type="OMA" id="QSETAIC"/>
<dbReference type="KEGG" id="aaf:AURANDRAFT_66683"/>
<feature type="region of interest" description="Disordered" evidence="1">
    <location>
        <begin position="1"/>
        <end position="32"/>
    </location>
</feature>
<keyword evidence="3" id="KW-1185">Reference proteome</keyword>
<evidence type="ECO:0000313" key="3">
    <source>
        <dbReference type="Proteomes" id="UP000002729"/>
    </source>
</evidence>
<protein>
    <submittedName>
        <fullName evidence="2">Uncharacterized protein</fullName>
    </submittedName>
</protein>
<dbReference type="AlphaFoldDB" id="F0YIF0"/>
<organism evidence="3">
    <name type="scientific">Aureococcus anophagefferens</name>
    <name type="common">Harmful bloom alga</name>
    <dbReference type="NCBI Taxonomy" id="44056"/>
    <lineage>
        <taxon>Eukaryota</taxon>
        <taxon>Sar</taxon>
        <taxon>Stramenopiles</taxon>
        <taxon>Ochrophyta</taxon>
        <taxon>Pelagophyceae</taxon>
        <taxon>Pelagomonadales</taxon>
        <taxon>Pelagomonadaceae</taxon>
        <taxon>Aureococcus</taxon>
    </lineage>
</organism>
<name>F0YIF0_AURAN</name>
<dbReference type="EMBL" id="GL833144">
    <property type="protein sequence ID" value="EGB05132.1"/>
    <property type="molecule type" value="Genomic_DNA"/>
</dbReference>